<keyword evidence="2" id="KW-1185">Reference proteome</keyword>
<evidence type="ECO:0000313" key="1">
    <source>
        <dbReference type="EMBL" id="KAF2787153.1"/>
    </source>
</evidence>
<dbReference type="AlphaFoldDB" id="A0A6A6WT62"/>
<dbReference type="Proteomes" id="UP000799757">
    <property type="component" value="Unassembled WGS sequence"/>
</dbReference>
<accession>A0A6A6WT62</accession>
<organism evidence="1 2">
    <name type="scientific">Melanomma pulvis-pyrius CBS 109.77</name>
    <dbReference type="NCBI Taxonomy" id="1314802"/>
    <lineage>
        <taxon>Eukaryota</taxon>
        <taxon>Fungi</taxon>
        <taxon>Dikarya</taxon>
        <taxon>Ascomycota</taxon>
        <taxon>Pezizomycotina</taxon>
        <taxon>Dothideomycetes</taxon>
        <taxon>Pleosporomycetidae</taxon>
        <taxon>Pleosporales</taxon>
        <taxon>Melanommataceae</taxon>
        <taxon>Melanomma</taxon>
    </lineage>
</organism>
<dbReference type="EMBL" id="MU002355">
    <property type="protein sequence ID" value="KAF2787153.1"/>
    <property type="molecule type" value="Genomic_DNA"/>
</dbReference>
<reference evidence="1" key="1">
    <citation type="journal article" date="2020" name="Stud. Mycol.">
        <title>101 Dothideomycetes genomes: a test case for predicting lifestyles and emergence of pathogens.</title>
        <authorList>
            <person name="Haridas S."/>
            <person name="Albert R."/>
            <person name="Binder M."/>
            <person name="Bloem J."/>
            <person name="Labutti K."/>
            <person name="Salamov A."/>
            <person name="Andreopoulos B."/>
            <person name="Baker S."/>
            <person name="Barry K."/>
            <person name="Bills G."/>
            <person name="Bluhm B."/>
            <person name="Cannon C."/>
            <person name="Castanera R."/>
            <person name="Culley D."/>
            <person name="Daum C."/>
            <person name="Ezra D."/>
            <person name="Gonzalez J."/>
            <person name="Henrissat B."/>
            <person name="Kuo A."/>
            <person name="Liang C."/>
            <person name="Lipzen A."/>
            <person name="Lutzoni F."/>
            <person name="Magnuson J."/>
            <person name="Mondo S."/>
            <person name="Nolan M."/>
            <person name="Ohm R."/>
            <person name="Pangilinan J."/>
            <person name="Park H.-J."/>
            <person name="Ramirez L."/>
            <person name="Alfaro M."/>
            <person name="Sun H."/>
            <person name="Tritt A."/>
            <person name="Yoshinaga Y."/>
            <person name="Zwiers L.-H."/>
            <person name="Turgeon B."/>
            <person name="Goodwin S."/>
            <person name="Spatafora J."/>
            <person name="Crous P."/>
            <person name="Grigoriev I."/>
        </authorList>
    </citation>
    <scope>NUCLEOTIDE SEQUENCE</scope>
    <source>
        <strain evidence="1">CBS 109.77</strain>
    </source>
</reference>
<evidence type="ECO:0000313" key="2">
    <source>
        <dbReference type="Proteomes" id="UP000799757"/>
    </source>
</evidence>
<proteinExistence type="predicted"/>
<gene>
    <name evidence="1" type="ORF">K505DRAFT_131966</name>
</gene>
<protein>
    <submittedName>
        <fullName evidence="1">Uncharacterized protein</fullName>
    </submittedName>
</protein>
<sequence length="74" mass="8719">MTMYPKTLYRRSNPIFPYRLFITTLITCITLPELSTQSEFWLGRARTSKIRAPCLVVSRQRTSPNSRIIQGRER</sequence>
<name>A0A6A6WT62_9PLEO</name>